<dbReference type="KEGG" id="schy:GVO57_06290"/>
<name>A0A7Z2S8D1_9SPHN</name>
<accession>A0A7Z2S8D1</accession>
<protein>
    <submittedName>
        <fullName evidence="1">Uncharacterized protein</fullName>
    </submittedName>
</protein>
<organism evidence="1 2">
    <name type="scientific">Sphingomonas changnyeongensis</name>
    <dbReference type="NCBI Taxonomy" id="2698679"/>
    <lineage>
        <taxon>Bacteria</taxon>
        <taxon>Pseudomonadati</taxon>
        <taxon>Pseudomonadota</taxon>
        <taxon>Alphaproteobacteria</taxon>
        <taxon>Sphingomonadales</taxon>
        <taxon>Sphingomonadaceae</taxon>
        <taxon>Sphingomonas</taxon>
    </lineage>
</organism>
<dbReference type="AlphaFoldDB" id="A0A7Z2S8D1"/>
<dbReference type="Proteomes" id="UP000464468">
    <property type="component" value="Chromosome"/>
</dbReference>
<evidence type="ECO:0000313" key="1">
    <source>
        <dbReference type="EMBL" id="QHL90522.1"/>
    </source>
</evidence>
<gene>
    <name evidence="1" type="ORF">GVO57_06290</name>
</gene>
<evidence type="ECO:0000313" key="2">
    <source>
        <dbReference type="Proteomes" id="UP000464468"/>
    </source>
</evidence>
<proteinExistence type="predicted"/>
<sequence length="51" mass="6045">MALHLMILRRPRRNRLWPTRLRSTQITTDYFVDIAPGPRSNGAVILPFRNR</sequence>
<reference evidence="1 2" key="1">
    <citation type="submission" date="2020-01" db="EMBL/GenBank/DDBJ databases">
        <title>Sphingomonas sp. C33 whole genome sequece.</title>
        <authorList>
            <person name="Park C."/>
        </authorList>
    </citation>
    <scope>NUCLEOTIDE SEQUENCE [LARGE SCALE GENOMIC DNA]</scope>
    <source>
        <strain evidence="1 2">C33</strain>
    </source>
</reference>
<dbReference type="RefSeq" id="WP_160592450.1">
    <property type="nucleotide sequence ID" value="NZ_CP047895.1"/>
</dbReference>
<dbReference type="EMBL" id="CP047895">
    <property type="protein sequence ID" value="QHL90522.1"/>
    <property type="molecule type" value="Genomic_DNA"/>
</dbReference>
<keyword evidence="2" id="KW-1185">Reference proteome</keyword>